<protein>
    <recommendedName>
        <fullName evidence="5">CAF17 C-terminal domain-containing protein</fullName>
    </recommendedName>
</protein>
<dbReference type="PANTHER" id="PTHR22602:SF0">
    <property type="entry name" value="TRANSFERASE CAF17, MITOCHONDRIAL-RELATED"/>
    <property type="match status" value="1"/>
</dbReference>
<dbReference type="GO" id="GO:0005759">
    <property type="term" value="C:mitochondrial matrix"/>
    <property type="evidence" value="ECO:0007669"/>
    <property type="project" value="UniProtKB-SubCell"/>
</dbReference>
<keyword evidence="7" id="KW-1185">Reference proteome</keyword>
<evidence type="ECO:0000313" key="6">
    <source>
        <dbReference type="EMBL" id="ORY75122.1"/>
    </source>
</evidence>
<organism evidence="6 7">
    <name type="scientific">Protomyces lactucae-debilis</name>
    <dbReference type="NCBI Taxonomy" id="2754530"/>
    <lineage>
        <taxon>Eukaryota</taxon>
        <taxon>Fungi</taxon>
        <taxon>Dikarya</taxon>
        <taxon>Ascomycota</taxon>
        <taxon>Taphrinomycotina</taxon>
        <taxon>Taphrinomycetes</taxon>
        <taxon>Taphrinales</taxon>
        <taxon>Protomycetaceae</taxon>
        <taxon>Protomyces</taxon>
    </lineage>
</organism>
<dbReference type="InterPro" id="IPR027266">
    <property type="entry name" value="TrmE/GcvT-like"/>
</dbReference>
<dbReference type="InterPro" id="IPR045179">
    <property type="entry name" value="YgfZ/GcvT"/>
</dbReference>
<comment type="caution">
    <text evidence="6">The sequence shown here is derived from an EMBL/GenBank/DDBJ whole genome shotgun (WGS) entry which is preliminary data.</text>
</comment>
<accession>A0A1Y2EU73</accession>
<dbReference type="OMA" id="MDRLHGV"/>
<keyword evidence="2" id="KW-0809">Transit peptide</keyword>
<dbReference type="NCBIfam" id="TIGR03317">
    <property type="entry name" value="ygfZ_signature"/>
    <property type="match status" value="1"/>
</dbReference>
<comment type="similarity">
    <text evidence="4">Belongs to the GcvT family. CAF17/IBA57 subfamily.</text>
</comment>
<dbReference type="InterPro" id="IPR017703">
    <property type="entry name" value="YgfZ/GCV_T_CS"/>
</dbReference>
<dbReference type="RefSeq" id="XP_040722234.1">
    <property type="nucleotide sequence ID" value="XM_040867161.1"/>
</dbReference>
<evidence type="ECO:0000256" key="1">
    <source>
        <dbReference type="ARBA" id="ARBA00004305"/>
    </source>
</evidence>
<comment type="subcellular location">
    <subcellularLocation>
        <location evidence="1">Mitochondrion matrix</location>
    </subcellularLocation>
</comment>
<dbReference type="Gene3D" id="3.30.1360.120">
    <property type="entry name" value="Probable tRNA modification gtpase trme, domain 1"/>
    <property type="match status" value="1"/>
</dbReference>
<feature type="non-terminal residue" evidence="6">
    <location>
        <position position="1"/>
    </location>
</feature>
<dbReference type="InterPro" id="IPR057460">
    <property type="entry name" value="CAF17_C"/>
</dbReference>
<proteinExistence type="inferred from homology"/>
<dbReference type="Proteomes" id="UP000193685">
    <property type="component" value="Unassembled WGS sequence"/>
</dbReference>
<evidence type="ECO:0000256" key="4">
    <source>
        <dbReference type="ARBA" id="ARBA00093447"/>
    </source>
</evidence>
<dbReference type="PANTHER" id="PTHR22602">
    <property type="entry name" value="TRANSFERASE CAF17, MITOCHONDRIAL-RELATED"/>
    <property type="match status" value="1"/>
</dbReference>
<dbReference type="STRING" id="56484.A0A1Y2EU73"/>
<dbReference type="Pfam" id="PF25455">
    <property type="entry name" value="Beta-barrel_CAF17_C"/>
    <property type="match status" value="1"/>
</dbReference>
<dbReference type="Gene3D" id="2.40.30.160">
    <property type="match status" value="1"/>
</dbReference>
<dbReference type="AlphaFoldDB" id="A0A1Y2EU73"/>
<dbReference type="EMBL" id="MCFI01000027">
    <property type="protein sequence ID" value="ORY75122.1"/>
    <property type="molecule type" value="Genomic_DNA"/>
</dbReference>
<sequence length="267" mass="29708">RALLRLSGRDTFKYLQTQTTNNLKSPQSQYTCFLNAQGRVLHDAFIYKIAEDACYLEVDAEQVAAVKEHLLRYKLRCKFVLEEVDPLALSVFSTDAASTMPAELIETSQDDLRGPDMGLRVLAKPDLIKSHTNDTPLTDYIKRRFLRAIPEGAHEFGLDASGLPLERNLDLMGGVDFHKGCYLGQELTVRTYHTGVIRKRILPVRLAESAAALPDALESQMDAGDGSIAYTQGKQDIKLEGTNRPVGKLIGRMGNLGLALYRLEKLN</sequence>
<dbReference type="GO" id="GO:0016226">
    <property type="term" value="P:iron-sulfur cluster assembly"/>
    <property type="evidence" value="ECO:0007669"/>
    <property type="project" value="TreeGrafter"/>
</dbReference>
<gene>
    <name evidence="6" type="ORF">BCR37DRAFT_334877</name>
</gene>
<evidence type="ECO:0000256" key="3">
    <source>
        <dbReference type="ARBA" id="ARBA00023128"/>
    </source>
</evidence>
<dbReference type="SUPFAM" id="SSF103025">
    <property type="entry name" value="Folate-binding domain"/>
    <property type="match status" value="1"/>
</dbReference>
<evidence type="ECO:0000256" key="2">
    <source>
        <dbReference type="ARBA" id="ARBA00022946"/>
    </source>
</evidence>
<keyword evidence="3" id="KW-0496">Mitochondrion</keyword>
<name>A0A1Y2EU73_PROLT</name>
<dbReference type="GeneID" id="63783760"/>
<reference evidence="6 7" key="1">
    <citation type="submission" date="2016-07" db="EMBL/GenBank/DDBJ databases">
        <title>Pervasive Adenine N6-methylation of Active Genes in Fungi.</title>
        <authorList>
            <consortium name="DOE Joint Genome Institute"/>
            <person name="Mondo S.J."/>
            <person name="Dannebaum R.O."/>
            <person name="Kuo R.C."/>
            <person name="Labutti K."/>
            <person name="Haridas S."/>
            <person name="Kuo A."/>
            <person name="Salamov A."/>
            <person name="Ahrendt S.R."/>
            <person name="Lipzen A."/>
            <person name="Sullivan W."/>
            <person name="Andreopoulos W.B."/>
            <person name="Clum A."/>
            <person name="Lindquist E."/>
            <person name="Daum C."/>
            <person name="Ramamoorthy G.K."/>
            <person name="Gryganskyi A."/>
            <person name="Culley D."/>
            <person name="Magnuson J.K."/>
            <person name="James T.Y."/>
            <person name="O'Malley M.A."/>
            <person name="Stajich J.E."/>
            <person name="Spatafora J.W."/>
            <person name="Visel A."/>
            <person name="Grigoriev I.V."/>
        </authorList>
    </citation>
    <scope>NUCLEOTIDE SEQUENCE [LARGE SCALE GENOMIC DNA]</scope>
    <source>
        <strain evidence="6 7">12-1054</strain>
    </source>
</reference>
<feature type="non-terminal residue" evidence="6">
    <location>
        <position position="267"/>
    </location>
</feature>
<feature type="domain" description="CAF17 C-terminal" evidence="5">
    <location>
        <begin position="198"/>
        <end position="266"/>
    </location>
</feature>
<evidence type="ECO:0000313" key="7">
    <source>
        <dbReference type="Proteomes" id="UP000193685"/>
    </source>
</evidence>
<evidence type="ECO:0000259" key="5">
    <source>
        <dbReference type="Pfam" id="PF25455"/>
    </source>
</evidence>
<dbReference type="OrthoDB" id="191995at2759"/>